<organism evidence="1 2">
    <name type="scientific">Piloderma croceum (strain F 1598)</name>
    <dbReference type="NCBI Taxonomy" id="765440"/>
    <lineage>
        <taxon>Eukaryota</taxon>
        <taxon>Fungi</taxon>
        <taxon>Dikarya</taxon>
        <taxon>Basidiomycota</taxon>
        <taxon>Agaricomycotina</taxon>
        <taxon>Agaricomycetes</taxon>
        <taxon>Agaricomycetidae</taxon>
        <taxon>Atheliales</taxon>
        <taxon>Atheliaceae</taxon>
        <taxon>Piloderma</taxon>
    </lineage>
</organism>
<dbReference type="Proteomes" id="UP000054166">
    <property type="component" value="Unassembled WGS sequence"/>
</dbReference>
<keyword evidence="2" id="KW-1185">Reference proteome</keyword>
<dbReference type="HOGENOM" id="CLU_2321194_0_0_1"/>
<dbReference type="EMBL" id="KN832970">
    <property type="protein sequence ID" value="KIM92229.1"/>
    <property type="molecule type" value="Genomic_DNA"/>
</dbReference>
<dbReference type="InParanoid" id="A0A0C3GKX4"/>
<gene>
    <name evidence="1" type="ORF">PILCRDRAFT_115749</name>
</gene>
<protein>
    <submittedName>
        <fullName evidence="1">Uncharacterized protein</fullName>
    </submittedName>
</protein>
<proteinExistence type="predicted"/>
<evidence type="ECO:0000313" key="2">
    <source>
        <dbReference type="Proteomes" id="UP000054166"/>
    </source>
</evidence>
<reference evidence="2" key="2">
    <citation type="submission" date="2015-01" db="EMBL/GenBank/DDBJ databases">
        <title>Evolutionary Origins and Diversification of the Mycorrhizal Mutualists.</title>
        <authorList>
            <consortium name="DOE Joint Genome Institute"/>
            <consortium name="Mycorrhizal Genomics Consortium"/>
            <person name="Kohler A."/>
            <person name="Kuo A."/>
            <person name="Nagy L.G."/>
            <person name="Floudas D."/>
            <person name="Copeland A."/>
            <person name="Barry K.W."/>
            <person name="Cichocki N."/>
            <person name="Veneault-Fourrey C."/>
            <person name="LaButti K."/>
            <person name="Lindquist E.A."/>
            <person name="Lipzen A."/>
            <person name="Lundell T."/>
            <person name="Morin E."/>
            <person name="Murat C."/>
            <person name="Riley R."/>
            <person name="Ohm R."/>
            <person name="Sun H."/>
            <person name="Tunlid A."/>
            <person name="Henrissat B."/>
            <person name="Grigoriev I.V."/>
            <person name="Hibbett D.S."/>
            <person name="Martin F."/>
        </authorList>
    </citation>
    <scope>NUCLEOTIDE SEQUENCE [LARGE SCALE GENOMIC DNA]</scope>
    <source>
        <strain evidence="2">F 1598</strain>
    </source>
</reference>
<evidence type="ECO:0000313" key="1">
    <source>
        <dbReference type="EMBL" id="KIM92229.1"/>
    </source>
</evidence>
<reference evidence="1 2" key="1">
    <citation type="submission" date="2014-04" db="EMBL/GenBank/DDBJ databases">
        <authorList>
            <consortium name="DOE Joint Genome Institute"/>
            <person name="Kuo A."/>
            <person name="Tarkka M."/>
            <person name="Buscot F."/>
            <person name="Kohler A."/>
            <person name="Nagy L.G."/>
            <person name="Floudas D."/>
            <person name="Copeland A."/>
            <person name="Barry K.W."/>
            <person name="Cichocki N."/>
            <person name="Veneault-Fourrey C."/>
            <person name="LaButti K."/>
            <person name="Lindquist E.A."/>
            <person name="Lipzen A."/>
            <person name="Lundell T."/>
            <person name="Morin E."/>
            <person name="Murat C."/>
            <person name="Sun H."/>
            <person name="Tunlid A."/>
            <person name="Henrissat B."/>
            <person name="Grigoriev I.V."/>
            <person name="Hibbett D.S."/>
            <person name="Martin F."/>
            <person name="Nordberg H.P."/>
            <person name="Cantor M.N."/>
            <person name="Hua S.X."/>
        </authorList>
    </citation>
    <scope>NUCLEOTIDE SEQUENCE [LARGE SCALE GENOMIC DNA]</scope>
    <source>
        <strain evidence="1 2">F 1598</strain>
    </source>
</reference>
<accession>A0A0C3GKX4</accession>
<name>A0A0C3GKX4_PILCF</name>
<dbReference type="AlphaFoldDB" id="A0A0C3GKX4"/>
<sequence length="99" mass="11090">MAGQLEDPKKGHTIKTVNITTFQVLSRGYGVHNTRYVDKSLQLLPCCLVTTKVGTFADLVQMVWSGTICTEDTFLARSYIFPITSVCVLCLKCIVHHKR</sequence>